<evidence type="ECO:0000256" key="6">
    <source>
        <dbReference type="ARBA" id="ARBA00049988"/>
    </source>
</evidence>
<dbReference type="Pfam" id="PF08681">
    <property type="entry name" value="TacA1"/>
    <property type="match status" value="1"/>
</dbReference>
<keyword evidence="3" id="KW-0805">Transcription regulation</keyword>
<evidence type="ECO:0000256" key="1">
    <source>
        <dbReference type="ARBA" id="ARBA00022491"/>
    </source>
</evidence>
<dbReference type="GO" id="GO:0003677">
    <property type="term" value="F:DNA binding"/>
    <property type="evidence" value="ECO:0007669"/>
    <property type="project" value="UniProtKB-KW"/>
</dbReference>
<accession>A0A552IZ51</accession>
<evidence type="ECO:0000313" key="7">
    <source>
        <dbReference type="EMBL" id="TRU88694.1"/>
    </source>
</evidence>
<keyword evidence="2" id="KW-1277">Toxin-antitoxin system</keyword>
<keyword evidence="4" id="KW-0238">DNA-binding</keyword>
<organism evidence="7 8">
    <name type="scientific">Microcystis novacekii Mn_MB_F_20050700_S1D</name>
    <dbReference type="NCBI Taxonomy" id="2486266"/>
    <lineage>
        <taxon>Bacteria</taxon>
        <taxon>Bacillati</taxon>
        <taxon>Cyanobacteriota</taxon>
        <taxon>Cyanophyceae</taxon>
        <taxon>Oscillatoriophycideae</taxon>
        <taxon>Chroococcales</taxon>
        <taxon>Microcystaceae</taxon>
        <taxon>Microcystis</taxon>
    </lineage>
</organism>
<dbReference type="Gene3D" id="1.20.5.780">
    <property type="entry name" value="Single helix bin"/>
    <property type="match status" value="1"/>
</dbReference>
<gene>
    <name evidence="7" type="ORF">EWV54_10105</name>
</gene>
<evidence type="ECO:0000256" key="2">
    <source>
        <dbReference type="ARBA" id="ARBA00022649"/>
    </source>
</evidence>
<evidence type="ECO:0000313" key="8">
    <source>
        <dbReference type="Proteomes" id="UP000319191"/>
    </source>
</evidence>
<dbReference type="SUPFAM" id="SSF47598">
    <property type="entry name" value="Ribbon-helix-helix"/>
    <property type="match status" value="1"/>
</dbReference>
<comment type="caution">
    <text evidence="7">The sequence shown here is derived from an EMBL/GenBank/DDBJ whole genome shotgun (WGS) entry which is preliminary data.</text>
</comment>
<dbReference type="PANTHER" id="PTHR35401:SF1">
    <property type="entry name" value="CYTOPLASMIC PROTEIN"/>
    <property type="match status" value="1"/>
</dbReference>
<dbReference type="InterPro" id="IPR010985">
    <property type="entry name" value="Ribbon_hlx_hlx"/>
</dbReference>
<dbReference type="EMBL" id="SFAV01000132">
    <property type="protein sequence ID" value="TRU88694.1"/>
    <property type="molecule type" value="Genomic_DNA"/>
</dbReference>
<dbReference type="PANTHER" id="PTHR35401">
    <property type="entry name" value="COPG FAMILY HELIX-TURN-HELIX PROTEIN-RELATED-RELATED"/>
    <property type="match status" value="1"/>
</dbReference>
<keyword evidence="1" id="KW-0678">Repressor</keyword>
<reference evidence="7 8" key="1">
    <citation type="submission" date="2019-01" db="EMBL/GenBank/DDBJ databases">
        <title>Coherence of Microcystis species and biogeography revealed through population genomics.</title>
        <authorList>
            <person name="Perez-Carrascal O.M."/>
            <person name="Terrat Y."/>
            <person name="Giani A."/>
            <person name="Fortin N."/>
            <person name="Tromas N."/>
            <person name="Shapiro B.J."/>
        </authorList>
    </citation>
    <scope>NUCLEOTIDE SEQUENCE [LARGE SCALE GENOMIC DNA]</scope>
    <source>
        <strain evidence="7">Mn_MB_F_20050700_S1D</strain>
    </source>
</reference>
<dbReference type="InterPro" id="IPR014795">
    <property type="entry name" value="TacA_1-like"/>
</dbReference>
<keyword evidence="5" id="KW-0804">Transcription</keyword>
<evidence type="ECO:0000256" key="4">
    <source>
        <dbReference type="ARBA" id="ARBA00023125"/>
    </source>
</evidence>
<evidence type="ECO:0000256" key="5">
    <source>
        <dbReference type="ARBA" id="ARBA00023163"/>
    </source>
</evidence>
<sequence>MSSKTKSKTPHNTLNLRIKPEERNLIDMAAKVQGKNRTDFILEAARNAAEETLLERTIFWASPETYAEFIALLDAPPQPNERLRKTMQTLAPWEKEWEHLTFAISRNA</sequence>
<proteinExistence type="inferred from homology"/>
<dbReference type="AlphaFoldDB" id="A0A552IZ51"/>
<protein>
    <submittedName>
        <fullName evidence="7">DUF1778 domain-containing protein</fullName>
    </submittedName>
</protein>
<evidence type="ECO:0000256" key="3">
    <source>
        <dbReference type="ARBA" id="ARBA00023015"/>
    </source>
</evidence>
<dbReference type="Proteomes" id="UP000319191">
    <property type="component" value="Unassembled WGS sequence"/>
</dbReference>
<comment type="similarity">
    <text evidence="6">Belongs to the TacA antitoxin family.</text>
</comment>
<dbReference type="GO" id="GO:0006355">
    <property type="term" value="P:regulation of DNA-templated transcription"/>
    <property type="evidence" value="ECO:0007669"/>
    <property type="project" value="InterPro"/>
</dbReference>
<name>A0A552IZ51_9CHRO</name>